<sequence>MTDLFTAPPRPQADPSFPGPRSDRRAQRRRRRSRRGRSLVVLLVALVLVGGSGYAIWTNLDSLTGLTNPLESKDFPGPGGDQVNVEIPEGATGTVMGQQLYEAGVVASVSAFTTAFEANPDSVSIRPGTYNMLEEMPAKDAVALLVKSERVDLQLTIPEGYTVKQIVERAVQVTGVPAEDFEAALEKPSEFGLPKQAGGNAEGWLHAGTYPLKPDEDTAVGLLTEMVDRTEQALRKKDIPTGGWQTVLTKASLVEREGLHAEDKPKIARAIVNRLEDGMILQIDAAVAYGADKPGTELTKKDLANAKNKYNTYQHTGLPPGPIATPGDTSIDAVLNPAPGDWKYWITVNLDTGETKFSETYEQHLAYQQELREWQAANS</sequence>
<protein>
    <recommendedName>
        <fullName evidence="7">Endolytic murein transglycosylase</fullName>
        <ecNumber evidence="7">4.2.2.29</ecNumber>
    </recommendedName>
    <alternativeName>
        <fullName evidence="7">Peptidoglycan lytic transglycosylase</fullName>
    </alternativeName>
    <alternativeName>
        <fullName evidence="7">Peptidoglycan polymerization terminase</fullName>
    </alternativeName>
</protein>
<evidence type="ECO:0000313" key="10">
    <source>
        <dbReference type="Proteomes" id="UP001611580"/>
    </source>
</evidence>
<keyword evidence="10" id="KW-1185">Reference proteome</keyword>
<evidence type="ECO:0000313" key="9">
    <source>
        <dbReference type="EMBL" id="MFI2487653.1"/>
    </source>
</evidence>
<comment type="similarity">
    <text evidence="7">Belongs to the transglycosylase MltG family.</text>
</comment>
<evidence type="ECO:0000256" key="6">
    <source>
        <dbReference type="ARBA" id="ARBA00023316"/>
    </source>
</evidence>
<comment type="subcellular location">
    <subcellularLocation>
        <location evidence="7">Cell membrane</location>
        <topology evidence="7">Single-pass membrane protein</topology>
    </subcellularLocation>
</comment>
<dbReference type="EMBL" id="JBIRYI010000006">
    <property type="protein sequence ID" value="MFI2487653.1"/>
    <property type="molecule type" value="Genomic_DNA"/>
</dbReference>
<dbReference type="NCBIfam" id="TIGR00247">
    <property type="entry name" value="endolytic transglycosylase MltG"/>
    <property type="match status" value="1"/>
</dbReference>
<comment type="caution">
    <text evidence="9">The sequence shown here is derived from an EMBL/GenBank/DDBJ whole genome shotgun (WGS) entry which is preliminary data.</text>
</comment>
<evidence type="ECO:0000256" key="2">
    <source>
        <dbReference type="ARBA" id="ARBA00022692"/>
    </source>
</evidence>
<keyword evidence="6 7" id="KW-0961">Cell wall biogenesis/degradation</keyword>
<keyword evidence="4 7" id="KW-0472">Membrane</keyword>
<dbReference type="Gene3D" id="3.30.1490.480">
    <property type="entry name" value="Endolytic murein transglycosylase"/>
    <property type="match status" value="1"/>
</dbReference>
<dbReference type="Proteomes" id="UP001611580">
    <property type="component" value="Unassembled WGS sequence"/>
</dbReference>
<feature type="transmembrane region" description="Helical" evidence="7">
    <location>
        <begin position="38"/>
        <end position="57"/>
    </location>
</feature>
<organism evidence="9 10">
    <name type="scientific">Promicromonospora kroppenstedtii</name>
    <dbReference type="NCBI Taxonomy" id="440482"/>
    <lineage>
        <taxon>Bacteria</taxon>
        <taxon>Bacillati</taxon>
        <taxon>Actinomycetota</taxon>
        <taxon>Actinomycetes</taxon>
        <taxon>Micrococcales</taxon>
        <taxon>Promicromonosporaceae</taxon>
        <taxon>Promicromonospora</taxon>
    </lineage>
</organism>
<comment type="catalytic activity">
    <reaction evidence="7">
        <text>a peptidoglycan chain = a peptidoglycan chain with N-acetyl-1,6-anhydromuramyl-[peptide] at the reducing end + a peptidoglycan chain with N-acetylglucosamine at the non-reducing end.</text>
        <dbReference type="EC" id="4.2.2.29"/>
    </reaction>
</comment>
<dbReference type="EC" id="4.2.2.29" evidence="7"/>
<feature type="region of interest" description="Disordered" evidence="8">
    <location>
        <begin position="1"/>
        <end position="32"/>
    </location>
</feature>
<evidence type="ECO:0000256" key="4">
    <source>
        <dbReference type="ARBA" id="ARBA00023136"/>
    </source>
</evidence>
<dbReference type="Pfam" id="PF02618">
    <property type="entry name" value="YceG"/>
    <property type="match status" value="1"/>
</dbReference>
<feature type="site" description="Important for catalytic activity" evidence="7">
    <location>
        <position position="257"/>
    </location>
</feature>
<name>A0ABW7XJW7_9MICO</name>
<evidence type="ECO:0000256" key="5">
    <source>
        <dbReference type="ARBA" id="ARBA00023239"/>
    </source>
</evidence>
<comment type="function">
    <text evidence="7">Functions as a peptidoglycan terminase that cleaves nascent peptidoglycan strands endolytically to terminate their elongation.</text>
</comment>
<evidence type="ECO:0000256" key="3">
    <source>
        <dbReference type="ARBA" id="ARBA00022989"/>
    </source>
</evidence>
<dbReference type="RefSeq" id="WP_397404535.1">
    <property type="nucleotide sequence ID" value="NZ_JBIRYI010000006.1"/>
</dbReference>
<dbReference type="PANTHER" id="PTHR30518:SF2">
    <property type="entry name" value="ENDOLYTIC MUREIN TRANSGLYCOSYLASE"/>
    <property type="match status" value="1"/>
</dbReference>
<dbReference type="PANTHER" id="PTHR30518">
    <property type="entry name" value="ENDOLYTIC MUREIN TRANSGLYCOSYLASE"/>
    <property type="match status" value="1"/>
</dbReference>
<accession>A0ABW7XJW7</accession>
<dbReference type="InterPro" id="IPR003770">
    <property type="entry name" value="MLTG-like"/>
</dbReference>
<dbReference type="HAMAP" id="MF_02065">
    <property type="entry name" value="MltG"/>
    <property type="match status" value="1"/>
</dbReference>
<reference evidence="9 10" key="1">
    <citation type="submission" date="2024-10" db="EMBL/GenBank/DDBJ databases">
        <title>The Natural Products Discovery Center: Release of the First 8490 Sequenced Strains for Exploring Actinobacteria Biosynthetic Diversity.</title>
        <authorList>
            <person name="Kalkreuter E."/>
            <person name="Kautsar S.A."/>
            <person name="Yang D."/>
            <person name="Bader C.D."/>
            <person name="Teijaro C.N."/>
            <person name="Fluegel L."/>
            <person name="Davis C.M."/>
            <person name="Simpson J.R."/>
            <person name="Lauterbach L."/>
            <person name="Steele A.D."/>
            <person name="Gui C."/>
            <person name="Meng S."/>
            <person name="Li G."/>
            <person name="Viehrig K."/>
            <person name="Ye F."/>
            <person name="Su P."/>
            <person name="Kiefer A.F."/>
            <person name="Nichols A."/>
            <person name="Cepeda A.J."/>
            <person name="Yan W."/>
            <person name="Fan B."/>
            <person name="Jiang Y."/>
            <person name="Adhikari A."/>
            <person name="Zheng C.-J."/>
            <person name="Schuster L."/>
            <person name="Cowan T.M."/>
            <person name="Smanski M.J."/>
            <person name="Chevrette M.G."/>
            <person name="De Carvalho L.P.S."/>
            <person name="Shen B."/>
        </authorList>
    </citation>
    <scope>NUCLEOTIDE SEQUENCE [LARGE SCALE GENOMIC DNA]</scope>
    <source>
        <strain evidence="9 10">NPDC019481</strain>
    </source>
</reference>
<keyword evidence="5 7" id="KW-0456">Lyase</keyword>
<proteinExistence type="inferred from homology"/>
<keyword evidence="2 7" id="KW-0812">Transmembrane</keyword>
<evidence type="ECO:0000256" key="7">
    <source>
        <dbReference type="HAMAP-Rule" id="MF_02065"/>
    </source>
</evidence>
<keyword evidence="1 7" id="KW-1003">Cell membrane</keyword>
<evidence type="ECO:0000256" key="1">
    <source>
        <dbReference type="ARBA" id="ARBA00022475"/>
    </source>
</evidence>
<gene>
    <name evidence="7 9" type="primary">mltG</name>
    <name evidence="9" type="ORF">ACH47X_12120</name>
</gene>
<keyword evidence="3 7" id="KW-1133">Transmembrane helix</keyword>
<evidence type="ECO:0000256" key="8">
    <source>
        <dbReference type="SAM" id="MobiDB-lite"/>
    </source>
</evidence>